<proteinExistence type="predicted"/>
<feature type="non-terminal residue" evidence="2">
    <location>
        <position position="167"/>
    </location>
</feature>
<protein>
    <submittedName>
        <fullName evidence="2">EpsG family protein</fullName>
    </submittedName>
</protein>
<dbReference type="RefSeq" id="WP_199019522.1">
    <property type="nucleotide sequence ID" value="NZ_JAELUP010000062.1"/>
</dbReference>
<feature type="transmembrane region" description="Helical" evidence="1">
    <location>
        <begin position="118"/>
        <end position="147"/>
    </location>
</feature>
<accession>A0A934J751</accession>
<name>A0A934J751_9BACL</name>
<keyword evidence="1" id="KW-0472">Membrane</keyword>
<evidence type="ECO:0000313" key="2">
    <source>
        <dbReference type="EMBL" id="MBJ6361971.1"/>
    </source>
</evidence>
<dbReference type="Pfam" id="PF14897">
    <property type="entry name" value="EpsG"/>
    <property type="match status" value="1"/>
</dbReference>
<organism evidence="2 3">
    <name type="scientific">Paenibacillus roseus</name>
    <dbReference type="NCBI Taxonomy" id="2798579"/>
    <lineage>
        <taxon>Bacteria</taxon>
        <taxon>Bacillati</taxon>
        <taxon>Bacillota</taxon>
        <taxon>Bacilli</taxon>
        <taxon>Bacillales</taxon>
        <taxon>Paenibacillaceae</taxon>
        <taxon>Paenibacillus</taxon>
    </lineage>
</organism>
<comment type="caution">
    <text evidence="2">The sequence shown here is derived from an EMBL/GenBank/DDBJ whole genome shotgun (WGS) entry which is preliminary data.</text>
</comment>
<keyword evidence="1" id="KW-1133">Transmembrane helix</keyword>
<dbReference type="AlphaFoldDB" id="A0A934J751"/>
<evidence type="ECO:0000313" key="3">
    <source>
        <dbReference type="Proteomes" id="UP000640274"/>
    </source>
</evidence>
<feature type="transmembrane region" description="Helical" evidence="1">
    <location>
        <begin position="87"/>
        <end position="106"/>
    </location>
</feature>
<keyword evidence="3" id="KW-1185">Reference proteome</keyword>
<reference evidence="2" key="1">
    <citation type="submission" date="2020-12" db="EMBL/GenBank/DDBJ databases">
        <authorList>
            <person name="Huq M.A."/>
        </authorList>
    </citation>
    <scope>NUCLEOTIDE SEQUENCE</scope>
    <source>
        <strain evidence="2">MAHUQ-46</strain>
    </source>
</reference>
<sequence length="167" mass="19550">MFYLIFILGLICSVINDKRKIIFIFFSSALAILAYLRYGIGADFFAYQYLYSRLSDSLITELYYGLDNQELGFRLIGSFFKSLNVPYQGYISIIASINLFFVFKTCKNFSKNPTLSMLLYFCFYYLVWTFSGLRQGLTLSIGIYYLLKYINNRKIIKFTSIIILLSF</sequence>
<dbReference type="Proteomes" id="UP000640274">
    <property type="component" value="Unassembled WGS sequence"/>
</dbReference>
<dbReference type="EMBL" id="JAELUP010000062">
    <property type="protein sequence ID" value="MBJ6361971.1"/>
    <property type="molecule type" value="Genomic_DNA"/>
</dbReference>
<evidence type="ECO:0000256" key="1">
    <source>
        <dbReference type="SAM" id="Phobius"/>
    </source>
</evidence>
<keyword evidence="1" id="KW-0812">Transmembrane</keyword>
<feature type="transmembrane region" description="Helical" evidence="1">
    <location>
        <begin position="21"/>
        <end position="40"/>
    </location>
</feature>
<gene>
    <name evidence="2" type="ORF">JFN88_11915</name>
</gene>
<dbReference type="InterPro" id="IPR049458">
    <property type="entry name" value="EpsG-like"/>
</dbReference>